<accession>A0A8J8XVN7</accession>
<name>A0A8J8XVN7_ORYSJ</name>
<proteinExistence type="predicted"/>
<dbReference type="Proteomes" id="UP000007752">
    <property type="component" value="Chromosome 12"/>
</dbReference>
<dbReference type="EMBL" id="CM000149">
    <property type="protein sequence ID" value="EAZ19459.1"/>
    <property type="molecule type" value="Genomic_DNA"/>
</dbReference>
<feature type="compositionally biased region" description="Gly residues" evidence="1">
    <location>
        <begin position="140"/>
        <end position="151"/>
    </location>
</feature>
<dbReference type="AlphaFoldDB" id="A0A8J8XVN7"/>
<protein>
    <submittedName>
        <fullName evidence="2">Uncharacterized protein</fullName>
    </submittedName>
</protein>
<organism evidence="2">
    <name type="scientific">Oryza sativa subsp. japonica</name>
    <name type="common">Rice</name>
    <dbReference type="NCBI Taxonomy" id="39947"/>
    <lineage>
        <taxon>Eukaryota</taxon>
        <taxon>Viridiplantae</taxon>
        <taxon>Streptophyta</taxon>
        <taxon>Embryophyta</taxon>
        <taxon>Tracheophyta</taxon>
        <taxon>Spermatophyta</taxon>
        <taxon>Magnoliopsida</taxon>
        <taxon>Liliopsida</taxon>
        <taxon>Poales</taxon>
        <taxon>Poaceae</taxon>
        <taxon>BOP clade</taxon>
        <taxon>Oryzoideae</taxon>
        <taxon>Oryzeae</taxon>
        <taxon>Oryzinae</taxon>
        <taxon>Oryza</taxon>
        <taxon>Oryza sativa</taxon>
    </lineage>
</organism>
<reference evidence="2" key="2">
    <citation type="submission" date="2008-12" db="EMBL/GenBank/DDBJ databases">
        <title>Improved gene annotation of the rice (Oryza sativa) genomes.</title>
        <authorList>
            <person name="Wang J."/>
            <person name="Li R."/>
            <person name="Fan W."/>
            <person name="Huang Q."/>
            <person name="Zhang J."/>
            <person name="Zhou Y."/>
            <person name="Hu Y."/>
            <person name="Zi S."/>
            <person name="Li J."/>
            <person name="Ni P."/>
            <person name="Zheng H."/>
            <person name="Zhang Y."/>
            <person name="Zhao M."/>
            <person name="Hao Q."/>
            <person name="McDermott J."/>
            <person name="Samudrala R."/>
            <person name="Kristiansen K."/>
            <person name="Wong G.K.-S."/>
        </authorList>
    </citation>
    <scope>NUCLEOTIDE SEQUENCE</scope>
</reference>
<evidence type="ECO:0000256" key="1">
    <source>
        <dbReference type="SAM" id="MobiDB-lite"/>
    </source>
</evidence>
<reference evidence="2" key="1">
    <citation type="journal article" date="2005" name="PLoS Biol.">
        <title>The genomes of Oryza sativa: a history of duplications.</title>
        <authorList>
            <person name="Yu J."/>
            <person name="Wang J."/>
            <person name="Lin W."/>
            <person name="Li S."/>
            <person name="Li H."/>
            <person name="Zhou J."/>
            <person name="Ni P."/>
            <person name="Dong W."/>
            <person name="Hu S."/>
            <person name="Zeng C."/>
            <person name="Zhang J."/>
            <person name="Zhang Y."/>
            <person name="Li R."/>
            <person name="Xu Z."/>
            <person name="Li S."/>
            <person name="Li X."/>
            <person name="Zheng H."/>
            <person name="Cong L."/>
            <person name="Lin L."/>
            <person name="Yin J."/>
            <person name="Geng J."/>
            <person name="Li G."/>
            <person name="Shi J."/>
            <person name="Liu J."/>
            <person name="Lv H."/>
            <person name="Li J."/>
            <person name="Wang J."/>
            <person name="Deng Y."/>
            <person name="Ran L."/>
            <person name="Shi X."/>
            <person name="Wang X."/>
            <person name="Wu Q."/>
            <person name="Li C."/>
            <person name="Ren X."/>
            <person name="Wang J."/>
            <person name="Wang X."/>
            <person name="Li D."/>
            <person name="Liu D."/>
            <person name="Zhang X."/>
            <person name="Ji Z."/>
            <person name="Zhao W."/>
            <person name="Sun Y."/>
            <person name="Zhang Z."/>
            <person name="Bao J."/>
            <person name="Han Y."/>
            <person name="Dong L."/>
            <person name="Ji J."/>
            <person name="Chen P."/>
            <person name="Wu S."/>
            <person name="Liu J."/>
            <person name="Xiao Y."/>
            <person name="Bu D."/>
            <person name="Tan J."/>
            <person name="Yang L."/>
            <person name="Ye C."/>
            <person name="Zhang J."/>
            <person name="Xu J."/>
            <person name="Zhou Y."/>
            <person name="Yu Y."/>
            <person name="Zhang B."/>
            <person name="Zhuang S."/>
            <person name="Wei H."/>
            <person name="Liu B."/>
            <person name="Lei M."/>
            <person name="Yu H."/>
            <person name="Li Y."/>
            <person name="Xu H."/>
            <person name="Wei S."/>
            <person name="He X."/>
            <person name="Fang L."/>
            <person name="Zhang Z."/>
            <person name="Zhang Y."/>
            <person name="Huang X."/>
            <person name="Su Z."/>
            <person name="Tong W."/>
            <person name="Li J."/>
            <person name="Tong Z."/>
            <person name="Li S."/>
            <person name="Ye J."/>
            <person name="Wang L."/>
            <person name="Fang L."/>
            <person name="Lei T."/>
            <person name="Chen C."/>
            <person name="Chen H."/>
            <person name="Xu Z."/>
            <person name="Li H."/>
            <person name="Huang H."/>
            <person name="Zhang F."/>
            <person name="Xu H."/>
            <person name="Li N."/>
            <person name="Zhao C."/>
            <person name="Li S."/>
            <person name="Dong L."/>
            <person name="Huang Y."/>
            <person name="Li L."/>
            <person name="Xi Y."/>
            <person name="Qi Q."/>
            <person name="Li W."/>
            <person name="Zhang B."/>
            <person name="Hu W."/>
            <person name="Zhang Y."/>
            <person name="Tian X."/>
            <person name="Jiao Y."/>
            <person name="Liang X."/>
            <person name="Jin J."/>
            <person name="Gao L."/>
            <person name="Zheng W."/>
            <person name="Hao B."/>
            <person name="Liu S."/>
            <person name="Wang W."/>
            <person name="Yuan L."/>
            <person name="Cao M."/>
            <person name="McDermott J."/>
            <person name="Samudrala R."/>
            <person name="Wang J."/>
            <person name="Wong G.K."/>
            <person name="Yang H."/>
        </authorList>
    </citation>
    <scope>NUCLEOTIDE SEQUENCE [LARGE SCALE GENOMIC DNA]</scope>
</reference>
<evidence type="ECO:0000313" key="2">
    <source>
        <dbReference type="EMBL" id="EAZ19459.1"/>
    </source>
</evidence>
<feature type="region of interest" description="Disordered" evidence="1">
    <location>
        <begin position="173"/>
        <end position="194"/>
    </location>
</feature>
<sequence length="204" mass="21837">MGWDGMGWNESTFMGVWLRSEWDGLVPGEEYSSQIRDQPIRENVADELVPPGTSERRDDAFLPCSRCSPSGAAADGSCDSGRLGDGDHAGLGNDDRGGGGVWRRRIQWWGGRWRWIRRWGGLRRRIQRWGGAAADSATGRSGGGMRGGGRGAAADSAMGTVAACEEELAGEERRRCARRRSRGGSRSGDGAAADSAMGRCCSGL</sequence>
<gene>
    <name evidence="2" type="ORF">OsJ_35022</name>
</gene>
<feature type="region of interest" description="Disordered" evidence="1">
    <location>
        <begin position="134"/>
        <end position="156"/>
    </location>
</feature>